<dbReference type="NCBIfam" id="TIGR00378">
    <property type="entry name" value="cax"/>
    <property type="match status" value="1"/>
</dbReference>
<dbReference type="InterPro" id="IPR004713">
    <property type="entry name" value="CaH_exchang"/>
</dbReference>
<comment type="subcellular location">
    <subcellularLocation>
        <location evidence="1">Endomembrane system</location>
        <topology evidence="1">Multi-pass membrane protein</topology>
    </subcellularLocation>
</comment>
<evidence type="ECO:0000256" key="7">
    <source>
        <dbReference type="ARBA" id="ARBA00023065"/>
    </source>
</evidence>
<organism evidence="12">
    <name type="scientific">Zooxanthella nutricula</name>
    <dbReference type="NCBI Taxonomy" id="1333877"/>
    <lineage>
        <taxon>Eukaryota</taxon>
        <taxon>Sar</taxon>
        <taxon>Alveolata</taxon>
        <taxon>Dinophyceae</taxon>
        <taxon>Peridiniales</taxon>
        <taxon>Peridiniales incertae sedis</taxon>
        <taxon>Zooxanthella</taxon>
    </lineage>
</organism>
<dbReference type="InterPro" id="IPR004837">
    <property type="entry name" value="NaCa_Exmemb"/>
</dbReference>
<evidence type="ECO:0000256" key="1">
    <source>
        <dbReference type="ARBA" id="ARBA00004127"/>
    </source>
</evidence>
<feature type="transmembrane region" description="Helical" evidence="9">
    <location>
        <begin position="360"/>
        <end position="383"/>
    </location>
</feature>
<feature type="transmembrane region" description="Helical" evidence="9">
    <location>
        <begin position="425"/>
        <end position="444"/>
    </location>
</feature>
<feature type="domain" description="Sodium/calcium exchanger membrane region" evidence="11">
    <location>
        <begin position="124"/>
        <end position="302"/>
    </location>
</feature>
<feature type="transmembrane region" description="Helical" evidence="9">
    <location>
        <begin position="281"/>
        <end position="300"/>
    </location>
</feature>
<dbReference type="EMBL" id="HBGW01054718">
    <property type="protein sequence ID" value="CAD9591569.1"/>
    <property type="molecule type" value="Transcribed_RNA"/>
</dbReference>
<dbReference type="Gene3D" id="1.20.1420.30">
    <property type="entry name" value="NCX, central ion-binding region"/>
    <property type="match status" value="1"/>
</dbReference>
<keyword evidence="2 9" id="KW-0813">Transport</keyword>
<comment type="similarity">
    <text evidence="9">Belongs to the Ca(2+):cation antiporter (CaCA) (TC 2.A.19) family.</text>
</comment>
<proteinExistence type="inferred from homology"/>
<feature type="transmembrane region" description="Helical" evidence="9">
    <location>
        <begin position="321"/>
        <end position="340"/>
    </location>
</feature>
<name>A0A6U6P4V1_9DINO</name>
<dbReference type="Pfam" id="PF01699">
    <property type="entry name" value="Na_Ca_ex"/>
    <property type="match status" value="2"/>
</dbReference>
<keyword evidence="8 9" id="KW-0472">Membrane</keyword>
<dbReference type="GO" id="GO:0012505">
    <property type="term" value="C:endomembrane system"/>
    <property type="evidence" value="ECO:0007669"/>
    <property type="project" value="UniProtKB-SubCell"/>
</dbReference>
<evidence type="ECO:0000256" key="4">
    <source>
        <dbReference type="ARBA" id="ARBA00022692"/>
    </source>
</evidence>
<dbReference type="GO" id="GO:0005774">
    <property type="term" value="C:vacuolar membrane"/>
    <property type="evidence" value="ECO:0007669"/>
    <property type="project" value="UniProtKB-ARBA"/>
</dbReference>
<keyword evidence="3 9" id="KW-0109">Calcium transport</keyword>
<evidence type="ECO:0000256" key="5">
    <source>
        <dbReference type="ARBA" id="ARBA00022837"/>
    </source>
</evidence>
<protein>
    <recommendedName>
        <fullName evidence="11">Sodium/calcium exchanger membrane region domain-containing protein</fullName>
    </recommendedName>
</protein>
<evidence type="ECO:0000256" key="3">
    <source>
        <dbReference type="ARBA" id="ARBA00022568"/>
    </source>
</evidence>
<evidence type="ECO:0000256" key="6">
    <source>
        <dbReference type="ARBA" id="ARBA00022989"/>
    </source>
</evidence>
<evidence type="ECO:0000313" key="12">
    <source>
        <dbReference type="EMBL" id="CAD9591569.1"/>
    </source>
</evidence>
<dbReference type="PANTHER" id="PTHR31503">
    <property type="entry name" value="VACUOLAR CALCIUM ION TRANSPORTER"/>
    <property type="match status" value="1"/>
</dbReference>
<comment type="caution">
    <text evidence="9">Lacks conserved residue(s) required for the propagation of feature annotation.</text>
</comment>
<keyword evidence="6 9" id="KW-1133">Transmembrane helix</keyword>
<reference evidence="12" key="1">
    <citation type="submission" date="2021-01" db="EMBL/GenBank/DDBJ databases">
        <authorList>
            <person name="Corre E."/>
            <person name="Pelletier E."/>
            <person name="Niang G."/>
            <person name="Scheremetjew M."/>
            <person name="Finn R."/>
            <person name="Kale V."/>
            <person name="Holt S."/>
            <person name="Cochrane G."/>
            <person name="Meng A."/>
            <person name="Brown T."/>
            <person name="Cohen L."/>
        </authorList>
    </citation>
    <scope>NUCLEOTIDE SEQUENCE</scope>
    <source>
        <strain evidence="12">RCC3387</strain>
    </source>
</reference>
<gene>
    <name evidence="12" type="ORF">BRAN1462_LOCUS34737</name>
</gene>
<dbReference type="InterPro" id="IPR004798">
    <property type="entry name" value="CAX-like"/>
</dbReference>
<feature type="region of interest" description="Disordered" evidence="10">
    <location>
        <begin position="24"/>
        <end position="47"/>
    </location>
</feature>
<dbReference type="GO" id="GO:0006874">
    <property type="term" value="P:intracellular calcium ion homeostasis"/>
    <property type="evidence" value="ECO:0007669"/>
    <property type="project" value="TreeGrafter"/>
</dbReference>
<evidence type="ECO:0000256" key="8">
    <source>
        <dbReference type="ARBA" id="ARBA00023136"/>
    </source>
</evidence>
<keyword evidence="7 9" id="KW-0406">Ion transport</keyword>
<accession>A0A6U6P4V1</accession>
<evidence type="ECO:0000256" key="10">
    <source>
        <dbReference type="SAM" id="MobiDB-lite"/>
    </source>
</evidence>
<feature type="compositionally biased region" description="Pro residues" evidence="10">
    <location>
        <begin position="30"/>
        <end position="43"/>
    </location>
</feature>
<feature type="transmembrane region" description="Helical" evidence="9">
    <location>
        <begin position="219"/>
        <end position="241"/>
    </location>
</feature>
<keyword evidence="9" id="KW-0050">Antiport</keyword>
<feature type="transmembrane region" description="Helical" evidence="9">
    <location>
        <begin position="390"/>
        <end position="413"/>
    </location>
</feature>
<feature type="transmembrane region" description="Helical" evidence="9">
    <location>
        <begin position="188"/>
        <end position="207"/>
    </location>
</feature>
<keyword evidence="4 9" id="KW-0812">Transmembrane</keyword>
<dbReference type="InterPro" id="IPR044880">
    <property type="entry name" value="NCX_ion-bd_dom_sf"/>
</dbReference>
<dbReference type="GO" id="GO:0015369">
    <property type="term" value="F:calcium:proton antiporter activity"/>
    <property type="evidence" value="ECO:0007669"/>
    <property type="project" value="UniProtKB-UniRule"/>
</dbReference>
<keyword evidence="5 9" id="KW-0106">Calcium</keyword>
<evidence type="ECO:0000256" key="2">
    <source>
        <dbReference type="ARBA" id="ARBA00022448"/>
    </source>
</evidence>
<dbReference type="AlphaFoldDB" id="A0A6U6P4V1"/>
<sequence length="484" mass="51810">MSASGLHFQTAGYVLPASAGKPNLLAYPESPGPNSPGPTWPPNDDPKLDALAKLEMEENFSSDDSELATSAGSKKVHDDACADGFGPYLVRTCTEMFCNSRLNILLLCTPLCLLSDMLHWGKGATFCLAILALIPWGERISWVTEDWAKYTNETAGGLFLASVGNLTEIIFCLNALQGGLLRVVQVSMLGSVLSNLLLVLGCAFVVGGTRWDEQSFNKVAAVTNSGLLVVAVLALSLPSILDATHTGTGEADVAENITRAGLTAEGASYSLHLQGGGAPLWLSRFIATLLIILYCMLIYFQFVTHTHLFQDADDEDEPGVLGFYGGMFWMTFITYFIWILSDTVVDALVDASTQLGVPVLFLSGIIMPIVGNAVEHASAVIFAMHNKMEISLGVAVGSAVQISIFVIPLNVLLGSAMHEPMTLNFHIFETTVLLVTTMGVAFAVSDGKSHWLKGMTLIFAYLMIAAAFWAHSEPDLTQSVASTG</sequence>
<feature type="domain" description="Sodium/calcium exchanger membrane region" evidence="11">
    <location>
        <begin position="329"/>
        <end position="469"/>
    </location>
</feature>
<evidence type="ECO:0000259" key="11">
    <source>
        <dbReference type="Pfam" id="PF01699"/>
    </source>
</evidence>
<dbReference type="PANTHER" id="PTHR31503:SF22">
    <property type="entry name" value="VACUOLAR CALCIUM ION TRANSPORTER"/>
    <property type="match status" value="1"/>
</dbReference>
<feature type="transmembrane region" description="Helical" evidence="9">
    <location>
        <begin position="451"/>
        <end position="470"/>
    </location>
</feature>
<evidence type="ECO:0000256" key="9">
    <source>
        <dbReference type="RuleBase" id="RU365028"/>
    </source>
</evidence>